<accession>A0A1F6D3F6</accession>
<feature type="active site" description="Schiff-base intermediate with substrate; via pyruvic acid" evidence="11">
    <location>
        <position position="182"/>
    </location>
</feature>
<keyword evidence="4 11" id="KW-0443">Lipid metabolism</keyword>
<dbReference type="InterPro" id="IPR033175">
    <property type="entry name" value="PSD-A"/>
</dbReference>
<comment type="subcellular location">
    <subcellularLocation>
        <location evidence="11">Cell membrane</location>
        <topology evidence="11">Peripheral membrane protein</topology>
    </subcellularLocation>
</comment>
<dbReference type="GO" id="GO:0004609">
    <property type="term" value="F:phosphatidylserine decarboxylase activity"/>
    <property type="evidence" value="ECO:0007669"/>
    <property type="project" value="UniProtKB-UniRule"/>
</dbReference>
<evidence type="ECO:0000256" key="2">
    <source>
        <dbReference type="ARBA" id="ARBA00022516"/>
    </source>
</evidence>
<evidence type="ECO:0000256" key="3">
    <source>
        <dbReference type="ARBA" id="ARBA00022793"/>
    </source>
</evidence>
<organism evidence="13 14">
    <name type="scientific">Handelsmanbacteria sp. (strain RIFCSPLOWO2_12_FULL_64_10)</name>
    <dbReference type="NCBI Taxonomy" id="1817868"/>
    <lineage>
        <taxon>Bacteria</taxon>
        <taxon>Candidatus Handelsmaniibacteriota</taxon>
    </lineage>
</organism>
<evidence type="ECO:0000256" key="8">
    <source>
        <dbReference type="ARBA" id="ARBA00023239"/>
    </source>
</evidence>
<protein>
    <recommendedName>
        <fullName evidence="11">Phosphatidylserine decarboxylase proenzyme</fullName>
        <ecNumber evidence="11">4.1.1.65</ecNumber>
    </recommendedName>
    <component>
        <recommendedName>
            <fullName evidence="11">Phosphatidylserine decarboxylase alpha chain</fullName>
        </recommendedName>
    </component>
    <component>
        <recommendedName>
            <fullName evidence="11">Phosphatidylserine decarboxylase beta chain</fullName>
        </recommendedName>
    </component>
</protein>
<evidence type="ECO:0000256" key="10">
    <source>
        <dbReference type="ARBA" id="ARBA00023317"/>
    </source>
</evidence>
<feature type="chain" id="PRO_5023243784" description="Phosphatidylserine decarboxylase alpha chain" evidence="11">
    <location>
        <begin position="182"/>
        <end position="214"/>
    </location>
</feature>
<proteinExistence type="inferred from homology"/>
<dbReference type="PANTHER" id="PTHR35809">
    <property type="entry name" value="ARCHAETIDYLSERINE DECARBOXYLASE PROENZYME-RELATED"/>
    <property type="match status" value="1"/>
</dbReference>
<comment type="subunit">
    <text evidence="11">Heterodimer of a large membrane-associated beta subunit and a small pyruvoyl-containing alpha subunit.</text>
</comment>
<dbReference type="GO" id="GO:0006646">
    <property type="term" value="P:phosphatidylethanolamine biosynthetic process"/>
    <property type="evidence" value="ECO:0007669"/>
    <property type="project" value="UniProtKB-UniRule"/>
</dbReference>
<dbReference type="NCBIfam" id="NF003685">
    <property type="entry name" value="PRK05305.2-5"/>
    <property type="match status" value="1"/>
</dbReference>
<feature type="transmembrane region" description="Helical" evidence="12">
    <location>
        <begin position="31"/>
        <end position="49"/>
    </location>
</feature>
<keyword evidence="3 11" id="KW-0210">Decarboxylase</keyword>
<keyword evidence="2 11" id="KW-0444">Lipid biosynthesis</keyword>
<dbReference type="PANTHER" id="PTHR35809:SF1">
    <property type="entry name" value="ARCHAETIDYLSERINE DECARBOXYLASE PROENZYME-RELATED"/>
    <property type="match status" value="1"/>
</dbReference>
<feature type="chain" id="PRO_5023243783" description="Phosphatidylserine decarboxylase beta chain" evidence="11">
    <location>
        <begin position="1"/>
        <end position="181"/>
    </location>
</feature>
<comment type="cofactor">
    <cofactor evidence="11">
        <name>pyruvate</name>
        <dbReference type="ChEBI" id="CHEBI:15361"/>
    </cofactor>
    <text evidence="11">Binds 1 pyruvoyl group covalently per subunit.</text>
</comment>
<evidence type="ECO:0000256" key="1">
    <source>
        <dbReference type="ARBA" id="ARBA00022475"/>
    </source>
</evidence>
<comment type="caution">
    <text evidence="13">The sequence shown here is derived from an EMBL/GenBank/DDBJ whole genome shotgun (WGS) entry which is preliminary data.</text>
</comment>
<name>A0A1F6D3F6_HANXR</name>
<dbReference type="EC" id="4.1.1.65" evidence="11"/>
<sequence>MAKEGIPFLIVTGLVSVLLFTLFSASGLSVLAYLGGGTGVCFLAVCFFFRDPERVIPAGEGVVVSAADGRVVSIREVSGDREGGLSGIQVSVFLSIFDVHVNRIPFSGRVKAVQRRPGRFLLAFQERASAENAQVAVEIESAGRTLAVRQIAGFVARRIVCHAAEGAQVRRGERFGMIEFGSRVDLILPADSEVRVQVGDRVKAGETIIGVMRT</sequence>
<dbReference type="Proteomes" id="UP000178606">
    <property type="component" value="Unassembled WGS sequence"/>
</dbReference>
<keyword evidence="12" id="KW-1133">Transmembrane helix</keyword>
<evidence type="ECO:0000256" key="7">
    <source>
        <dbReference type="ARBA" id="ARBA00023209"/>
    </source>
</evidence>
<dbReference type="HAMAP" id="MF_00664">
    <property type="entry name" value="PS_decarb_PSD_A"/>
    <property type="match status" value="1"/>
</dbReference>
<dbReference type="UniPathway" id="UPA00558">
    <property type="reaction ID" value="UER00616"/>
</dbReference>
<keyword evidence="8 11" id="KW-0456">Lyase</keyword>
<evidence type="ECO:0000256" key="12">
    <source>
        <dbReference type="SAM" id="Phobius"/>
    </source>
</evidence>
<comment type="function">
    <text evidence="11">Catalyzes the formation of phosphatidylethanolamine (PtdEtn) from phosphatidylserine (PtdSer).</text>
</comment>
<evidence type="ECO:0000313" key="14">
    <source>
        <dbReference type="Proteomes" id="UP000178606"/>
    </source>
</evidence>
<evidence type="ECO:0000256" key="11">
    <source>
        <dbReference type="HAMAP-Rule" id="MF_00664"/>
    </source>
</evidence>
<keyword evidence="7 11" id="KW-0594">Phospholipid biosynthesis</keyword>
<evidence type="ECO:0000256" key="9">
    <source>
        <dbReference type="ARBA" id="ARBA00023264"/>
    </source>
</evidence>
<dbReference type="AlphaFoldDB" id="A0A1F6D3F6"/>
<feature type="site" description="Cleavage (non-hydrolytic); by autocatalysis" evidence="11">
    <location>
        <begin position="181"/>
        <end position="182"/>
    </location>
</feature>
<evidence type="ECO:0000313" key="13">
    <source>
        <dbReference type="EMBL" id="OGG55860.1"/>
    </source>
</evidence>
<keyword evidence="12" id="KW-0812">Transmembrane</keyword>
<evidence type="ECO:0000256" key="4">
    <source>
        <dbReference type="ARBA" id="ARBA00023098"/>
    </source>
</evidence>
<dbReference type="Pfam" id="PF02666">
    <property type="entry name" value="PS_Dcarbxylase"/>
    <property type="match status" value="1"/>
</dbReference>
<comment type="catalytic activity">
    <reaction evidence="11">
        <text>a 1,2-diacyl-sn-glycero-3-phospho-L-serine + H(+) = a 1,2-diacyl-sn-glycero-3-phosphoethanolamine + CO2</text>
        <dbReference type="Rhea" id="RHEA:20828"/>
        <dbReference type="ChEBI" id="CHEBI:15378"/>
        <dbReference type="ChEBI" id="CHEBI:16526"/>
        <dbReference type="ChEBI" id="CHEBI:57262"/>
        <dbReference type="ChEBI" id="CHEBI:64612"/>
        <dbReference type="EC" id="4.1.1.65"/>
    </reaction>
</comment>
<keyword evidence="9 11" id="KW-1208">Phospholipid metabolism</keyword>
<evidence type="ECO:0000256" key="5">
    <source>
        <dbReference type="ARBA" id="ARBA00023136"/>
    </source>
</evidence>
<keyword evidence="10 11" id="KW-0670">Pyruvate</keyword>
<feature type="transmembrane region" description="Helical" evidence="12">
    <location>
        <begin position="7"/>
        <end position="25"/>
    </location>
</feature>
<keyword evidence="6 11" id="KW-0865">Zymogen</keyword>
<dbReference type="GO" id="GO:0005886">
    <property type="term" value="C:plasma membrane"/>
    <property type="evidence" value="ECO:0007669"/>
    <property type="project" value="UniProtKB-SubCell"/>
</dbReference>
<keyword evidence="1 11" id="KW-1003">Cell membrane</keyword>
<reference evidence="13 14" key="1">
    <citation type="journal article" date="2016" name="Nat. Commun.">
        <title>Thousands of microbial genomes shed light on interconnected biogeochemical processes in an aquifer system.</title>
        <authorList>
            <person name="Anantharaman K."/>
            <person name="Brown C.T."/>
            <person name="Hug L.A."/>
            <person name="Sharon I."/>
            <person name="Castelle C.J."/>
            <person name="Probst A.J."/>
            <person name="Thomas B.C."/>
            <person name="Singh A."/>
            <person name="Wilkins M.J."/>
            <person name="Karaoz U."/>
            <person name="Brodie E.L."/>
            <person name="Williams K.H."/>
            <person name="Hubbard S.S."/>
            <person name="Banfield J.F."/>
        </authorList>
    </citation>
    <scope>NUCLEOTIDE SEQUENCE [LARGE SCALE GENOMIC DNA]</scope>
    <source>
        <strain evidence="14">RIFCSPLOWO2_12_FULL_64_10</strain>
    </source>
</reference>
<dbReference type="EMBL" id="MFKF01000059">
    <property type="protein sequence ID" value="OGG55860.1"/>
    <property type="molecule type" value="Genomic_DNA"/>
</dbReference>
<dbReference type="InterPro" id="IPR003817">
    <property type="entry name" value="PS_Dcarbxylase"/>
</dbReference>
<keyword evidence="5 11" id="KW-0472">Membrane</keyword>
<comment type="similarity">
    <text evidence="11">Belongs to the phosphatidylserine decarboxylase family. PSD-A subfamily.</text>
</comment>
<dbReference type="NCBIfam" id="NF003678">
    <property type="entry name" value="PRK05305.1-2"/>
    <property type="match status" value="1"/>
</dbReference>
<gene>
    <name evidence="11" type="primary">psd</name>
    <name evidence="13" type="ORF">A3F84_24930</name>
</gene>
<feature type="modified residue" description="Pyruvic acid (Ser); by autocatalysis" evidence="11">
    <location>
        <position position="182"/>
    </location>
</feature>
<evidence type="ECO:0000256" key="6">
    <source>
        <dbReference type="ARBA" id="ARBA00023145"/>
    </source>
</evidence>
<comment type="pathway">
    <text evidence="11">Phospholipid metabolism; phosphatidylethanolamine biosynthesis; phosphatidylethanolamine from CDP-diacylglycerol: step 2/2.</text>
</comment>
<comment type="PTM">
    <text evidence="11">Is synthesized initially as an inactive proenzyme. Formation of the active enzyme involves a self-maturation process in which the active site pyruvoyl group is generated from an internal serine residue via an autocatalytic post-translational modification. Two non-identical subunits are generated from the proenzyme in this reaction, and the pyruvate is formed at the N-terminus of the alpha chain, which is derived from the carboxyl end of the proenzyme. The post-translation cleavage follows an unusual pathway, termed non-hydrolytic serinolysis, in which the side chain hydroxyl group of the serine supplies its oxygen atom to form the C-terminus of the beta chain, while the remainder of the serine residue undergoes an oxidative deamination to produce ammonia and the pyruvoyl prosthetic group on the alpha chain.</text>
</comment>